<protein>
    <submittedName>
        <fullName evidence="1">Uncharacterized protein</fullName>
    </submittedName>
</protein>
<accession>A0A4C1YXG3</accession>
<organism evidence="1 2">
    <name type="scientific">Eumeta variegata</name>
    <name type="common">Bagworm moth</name>
    <name type="synonym">Eumeta japonica</name>
    <dbReference type="NCBI Taxonomy" id="151549"/>
    <lineage>
        <taxon>Eukaryota</taxon>
        <taxon>Metazoa</taxon>
        <taxon>Ecdysozoa</taxon>
        <taxon>Arthropoda</taxon>
        <taxon>Hexapoda</taxon>
        <taxon>Insecta</taxon>
        <taxon>Pterygota</taxon>
        <taxon>Neoptera</taxon>
        <taxon>Endopterygota</taxon>
        <taxon>Lepidoptera</taxon>
        <taxon>Glossata</taxon>
        <taxon>Ditrysia</taxon>
        <taxon>Tineoidea</taxon>
        <taxon>Psychidae</taxon>
        <taxon>Oiketicinae</taxon>
        <taxon>Eumeta</taxon>
    </lineage>
</organism>
<keyword evidence="2" id="KW-1185">Reference proteome</keyword>
<dbReference type="AlphaFoldDB" id="A0A4C1YXG3"/>
<sequence>MPLVASFTRQYLLRIASCVDPIVQQSRLRARRAPGARYTGPLRALLLVDSGRERHSLFTTHKHINIYFEDATYPLRKCLRTRVLQI</sequence>
<comment type="caution">
    <text evidence="1">The sequence shown here is derived from an EMBL/GenBank/DDBJ whole genome shotgun (WGS) entry which is preliminary data.</text>
</comment>
<evidence type="ECO:0000313" key="2">
    <source>
        <dbReference type="Proteomes" id="UP000299102"/>
    </source>
</evidence>
<reference evidence="1 2" key="1">
    <citation type="journal article" date="2019" name="Commun. Biol.">
        <title>The bagworm genome reveals a unique fibroin gene that provides high tensile strength.</title>
        <authorList>
            <person name="Kono N."/>
            <person name="Nakamura H."/>
            <person name="Ohtoshi R."/>
            <person name="Tomita M."/>
            <person name="Numata K."/>
            <person name="Arakawa K."/>
        </authorList>
    </citation>
    <scope>NUCLEOTIDE SEQUENCE [LARGE SCALE GENOMIC DNA]</scope>
</reference>
<proteinExistence type="predicted"/>
<evidence type="ECO:0000313" key="1">
    <source>
        <dbReference type="EMBL" id="GBP79930.1"/>
    </source>
</evidence>
<gene>
    <name evidence="1" type="ORF">EVAR_75302_1</name>
</gene>
<dbReference type="Proteomes" id="UP000299102">
    <property type="component" value="Unassembled WGS sequence"/>
</dbReference>
<dbReference type="EMBL" id="BGZK01001438">
    <property type="protein sequence ID" value="GBP79930.1"/>
    <property type="molecule type" value="Genomic_DNA"/>
</dbReference>
<name>A0A4C1YXG3_EUMVA</name>